<evidence type="ECO:0000256" key="2">
    <source>
        <dbReference type="SAM" id="MobiDB-lite"/>
    </source>
</evidence>
<dbReference type="Gene3D" id="2.60.200.20">
    <property type="match status" value="2"/>
</dbReference>
<evidence type="ECO:0000256" key="1">
    <source>
        <dbReference type="ARBA" id="ARBA00023860"/>
    </source>
</evidence>
<dbReference type="GO" id="GO:0005524">
    <property type="term" value="F:ATP binding"/>
    <property type="evidence" value="ECO:0007669"/>
    <property type="project" value="InterPro"/>
</dbReference>
<feature type="domain" description="FHA" evidence="3">
    <location>
        <begin position="484"/>
        <end position="543"/>
    </location>
</feature>
<dbReference type="SUPFAM" id="SSF56112">
    <property type="entry name" value="Protein kinase-like (PK-like)"/>
    <property type="match status" value="1"/>
</dbReference>
<dbReference type="Gene3D" id="1.10.510.10">
    <property type="entry name" value="Transferase(Phosphotransferase) domain 1"/>
    <property type="match status" value="1"/>
</dbReference>
<dbReference type="AlphaFoldDB" id="A0AAD2CVR4"/>
<dbReference type="PROSITE" id="PS50006">
    <property type="entry name" value="FHA_DOMAIN"/>
    <property type="match status" value="1"/>
</dbReference>
<name>A0AAD2CVR4_9STRA</name>
<dbReference type="InterPro" id="IPR050235">
    <property type="entry name" value="CK1_Ser-Thr_kinase"/>
</dbReference>
<proteinExistence type="predicted"/>
<evidence type="ECO:0000313" key="5">
    <source>
        <dbReference type="EMBL" id="CAJ1946357.1"/>
    </source>
</evidence>
<dbReference type="GO" id="GO:0004672">
    <property type="term" value="F:protein kinase activity"/>
    <property type="evidence" value="ECO:0007669"/>
    <property type="project" value="InterPro"/>
</dbReference>
<dbReference type="InterPro" id="IPR008984">
    <property type="entry name" value="SMAD_FHA_dom_sf"/>
</dbReference>
<evidence type="ECO:0000259" key="4">
    <source>
        <dbReference type="PROSITE" id="PS50011"/>
    </source>
</evidence>
<dbReference type="PROSITE" id="PS50011">
    <property type="entry name" value="PROTEIN_KINASE_DOM"/>
    <property type="match status" value="1"/>
</dbReference>
<dbReference type="InterPro" id="IPR000253">
    <property type="entry name" value="FHA_dom"/>
</dbReference>
<dbReference type="CDD" id="cd00060">
    <property type="entry name" value="FHA"/>
    <property type="match status" value="1"/>
</dbReference>
<feature type="compositionally biased region" description="Low complexity" evidence="2">
    <location>
        <begin position="581"/>
        <end position="604"/>
    </location>
</feature>
<dbReference type="PANTHER" id="PTHR11909">
    <property type="entry name" value="CASEIN KINASE-RELATED"/>
    <property type="match status" value="1"/>
</dbReference>
<keyword evidence="6" id="KW-1185">Reference proteome</keyword>
<comment type="caution">
    <text evidence="5">The sequence shown here is derived from an EMBL/GenBank/DDBJ whole genome shotgun (WGS) entry which is preliminary data.</text>
</comment>
<dbReference type="Proteomes" id="UP001295423">
    <property type="component" value="Unassembled WGS sequence"/>
</dbReference>
<feature type="region of interest" description="Disordered" evidence="2">
    <location>
        <begin position="577"/>
        <end position="625"/>
    </location>
</feature>
<dbReference type="InterPro" id="IPR000719">
    <property type="entry name" value="Prot_kinase_dom"/>
</dbReference>
<evidence type="ECO:0000313" key="6">
    <source>
        <dbReference type="Proteomes" id="UP001295423"/>
    </source>
</evidence>
<sequence length="735" mass="80274">MAPSAKGVEILKGPKAKWKIGKKLGSGACATVYSLETIDGNLTEYAVKVVPVPTKKTKKQNSEGEINARLLHFEHLVYSNILPDIRGTHVPRMPFSKNEPPSQGEAGGFKFMILEKMDYELSNIVPALLRTKGTSIDFGPIAVKLVECIQAVQERKQVVVDIKPDNFMLTCDKGKGSTDAQKLASRIRLLDLALVKPWKSMESHRENEGTSGLAGTPLYASMNVHDGQTPSRRDDFESIGYVIAELIMKIVAGDPSLQLPWSSGTSDEAIGRMKEENMNDPNSIFFQQLGSKAVVKIVSEYMDEVRNYTFKKTPNYESLIQILSKLKISRSAKAPAPATKVRASNKKTPLRTATAGTSSRRTRAQKRASSSNDDDDEVQVVESPSKMARDESSTMDAEEEIFIDCSQDWTDAQPEPHYATPRDESDDDSFGTATMDWEATVDENEEPRKPAAKSAAARGVTVLVDAGPHKGRSFNMIKGQTDKIVIGRNPLSATGETVFALSDDDKVEDSHIQLELAVTKKLTAVRVVDLKSDSGTFVGQEKIRSGKDYRIFTGQSVRIGESELTIKKLDPSATKEVVKPTAIAGRASRSARSTRASRSSTKSTPEPEEVIELSPSSTNSKPKAGLKRRGLQLVVTEGPHKGESYALESGGDETFIIGQNPTSSVGTVIKLKKDKSLKATHLRIDLNVAKKLVTVSITDKSKGRTTVNRNTVNKGRAFINDIIKIGDSVLDIQPL</sequence>
<dbReference type="SUPFAM" id="SSF49879">
    <property type="entry name" value="SMAD/FHA domain"/>
    <property type="match status" value="1"/>
</dbReference>
<dbReference type="SMART" id="SM00220">
    <property type="entry name" value="S_TKc"/>
    <property type="match status" value="1"/>
</dbReference>
<protein>
    <recommendedName>
        <fullName evidence="1">Casein kinase I</fullName>
    </recommendedName>
</protein>
<accession>A0AAD2CVR4</accession>
<gene>
    <name evidence="5" type="ORF">CYCCA115_LOCUS10501</name>
</gene>
<dbReference type="EMBL" id="CAKOGP040001668">
    <property type="protein sequence ID" value="CAJ1946357.1"/>
    <property type="molecule type" value="Genomic_DNA"/>
</dbReference>
<feature type="region of interest" description="Disordered" evidence="2">
    <location>
        <begin position="334"/>
        <end position="432"/>
    </location>
</feature>
<dbReference type="InterPro" id="IPR011009">
    <property type="entry name" value="Kinase-like_dom_sf"/>
</dbReference>
<reference evidence="5" key="1">
    <citation type="submission" date="2023-08" db="EMBL/GenBank/DDBJ databases">
        <authorList>
            <person name="Audoor S."/>
            <person name="Bilcke G."/>
        </authorList>
    </citation>
    <scope>NUCLEOTIDE SEQUENCE</scope>
</reference>
<feature type="domain" description="Protein kinase" evidence="4">
    <location>
        <begin position="18"/>
        <end position="326"/>
    </location>
</feature>
<evidence type="ECO:0000259" key="3">
    <source>
        <dbReference type="PROSITE" id="PS50006"/>
    </source>
</evidence>
<organism evidence="5 6">
    <name type="scientific">Cylindrotheca closterium</name>
    <dbReference type="NCBI Taxonomy" id="2856"/>
    <lineage>
        <taxon>Eukaryota</taxon>
        <taxon>Sar</taxon>
        <taxon>Stramenopiles</taxon>
        <taxon>Ochrophyta</taxon>
        <taxon>Bacillariophyta</taxon>
        <taxon>Bacillariophyceae</taxon>
        <taxon>Bacillariophycidae</taxon>
        <taxon>Bacillariales</taxon>
        <taxon>Bacillariaceae</taxon>
        <taxon>Cylindrotheca</taxon>
    </lineage>
</organism>
<dbReference type="Pfam" id="PF00498">
    <property type="entry name" value="FHA"/>
    <property type="match status" value="1"/>
</dbReference>